<keyword evidence="2" id="KW-0433">Leucine-rich repeat</keyword>
<dbReference type="Gramene" id="OMERI04G21340.1">
    <property type="protein sequence ID" value="OMERI04G21340.1"/>
    <property type="gene ID" value="OMERI04G21340"/>
</dbReference>
<dbReference type="AlphaFoldDB" id="A0A0E0DIK0"/>
<evidence type="ECO:0000313" key="8">
    <source>
        <dbReference type="Proteomes" id="UP000008021"/>
    </source>
</evidence>
<accession>A0A0E0DIK0</accession>
<reference evidence="7" key="1">
    <citation type="submission" date="2015-04" db="UniProtKB">
        <authorList>
            <consortium name="EnsemblPlants"/>
        </authorList>
    </citation>
    <scope>IDENTIFICATION</scope>
</reference>
<dbReference type="InterPro" id="IPR041118">
    <property type="entry name" value="Rx_N"/>
</dbReference>
<name>A0A0E0DIK0_9ORYZ</name>
<evidence type="ECO:0000256" key="3">
    <source>
        <dbReference type="ARBA" id="ARBA00022737"/>
    </source>
</evidence>
<keyword evidence="8" id="KW-1185">Reference proteome</keyword>
<dbReference type="Gene3D" id="1.20.5.4130">
    <property type="match status" value="1"/>
</dbReference>
<dbReference type="STRING" id="40149.A0A0E0DIK0"/>
<protein>
    <recommendedName>
        <fullName evidence="6">Disease resistance N-terminal domain-containing protein</fullName>
    </recommendedName>
</protein>
<evidence type="ECO:0000256" key="1">
    <source>
        <dbReference type="ARBA" id="ARBA00008894"/>
    </source>
</evidence>
<sequence length="121" mass="14015">MEIWSTVGSTAIGWLVQNILGSLIGDKLKSWLRQMSLDDDTKKLESEMKNISATLEVAKGHKINNEQPALARCLRDLKDLLYDAEDVMDELDYYRLQDETIRGAFIPFKEKKILIFFFFQP</sequence>
<evidence type="ECO:0000259" key="6">
    <source>
        <dbReference type="Pfam" id="PF18052"/>
    </source>
</evidence>
<comment type="similarity">
    <text evidence="1">Belongs to the disease resistance NB-LRR family.</text>
</comment>
<keyword evidence="4" id="KW-0547">Nucleotide-binding</keyword>
<evidence type="ECO:0000256" key="5">
    <source>
        <dbReference type="ARBA" id="ARBA00022821"/>
    </source>
</evidence>
<proteinExistence type="inferred from homology"/>
<dbReference type="EnsemblPlants" id="OMERI04G21340.1">
    <property type="protein sequence ID" value="OMERI04G21340.1"/>
    <property type="gene ID" value="OMERI04G21340"/>
</dbReference>
<feature type="domain" description="Disease resistance N-terminal" evidence="6">
    <location>
        <begin position="14"/>
        <end position="99"/>
    </location>
</feature>
<dbReference type="HOGENOM" id="CLU_110458_1_1_1"/>
<evidence type="ECO:0000256" key="4">
    <source>
        <dbReference type="ARBA" id="ARBA00022741"/>
    </source>
</evidence>
<dbReference type="GO" id="GO:0006952">
    <property type="term" value="P:defense response"/>
    <property type="evidence" value="ECO:0007669"/>
    <property type="project" value="UniProtKB-KW"/>
</dbReference>
<organism evidence="7">
    <name type="scientific">Oryza meridionalis</name>
    <dbReference type="NCBI Taxonomy" id="40149"/>
    <lineage>
        <taxon>Eukaryota</taxon>
        <taxon>Viridiplantae</taxon>
        <taxon>Streptophyta</taxon>
        <taxon>Embryophyta</taxon>
        <taxon>Tracheophyta</taxon>
        <taxon>Spermatophyta</taxon>
        <taxon>Magnoliopsida</taxon>
        <taxon>Liliopsida</taxon>
        <taxon>Poales</taxon>
        <taxon>Poaceae</taxon>
        <taxon>BOP clade</taxon>
        <taxon>Oryzoideae</taxon>
        <taxon>Oryzeae</taxon>
        <taxon>Oryzinae</taxon>
        <taxon>Oryza</taxon>
    </lineage>
</organism>
<keyword evidence="5" id="KW-0611">Plant defense</keyword>
<evidence type="ECO:0000313" key="7">
    <source>
        <dbReference type="EnsemblPlants" id="OMERI04G21340.1"/>
    </source>
</evidence>
<dbReference type="Proteomes" id="UP000008021">
    <property type="component" value="Chromosome 4"/>
</dbReference>
<keyword evidence="3" id="KW-0677">Repeat</keyword>
<reference evidence="7" key="2">
    <citation type="submission" date="2018-05" db="EMBL/GenBank/DDBJ databases">
        <title>OmerRS3 (Oryza meridionalis Reference Sequence Version 3).</title>
        <authorList>
            <person name="Zhang J."/>
            <person name="Kudrna D."/>
            <person name="Lee S."/>
            <person name="Talag J."/>
            <person name="Welchert J."/>
            <person name="Wing R.A."/>
        </authorList>
    </citation>
    <scope>NUCLEOTIDE SEQUENCE [LARGE SCALE GENOMIC DNA]</scope>
    <source>
        <strain evidence="7">cv. OR44</strain>
    </source>
</reference>
<evidence type="ECO:0000256" key="2">
    <source>
        <dbReference type="ARBA" id="ARBA00022614"/>
    </source>
</evidence>
<dbReference type="Pfam" id="PF18052">
    <property type="entry name" value="Rx_N"/>
    <property type="match status" value="1"/>
</dbReference>
<dbReference type="GO" id="GO:0000166">
    <property type="term" value="F:nucleotide binding"/>
    <property type="evidence" value="ECO:0007669"/>
    <property type="project" value="UniProtKB-KW"/>
</dbReference>